<comment type="caution">
    <text evidence="2">The sequence shown here is derived from an EMBL/GenBank/DDBJ whole genome shotgun (WGS) entry which is preliminary data.</text>
</comment>
<keyword evidence="1" id="KW-1133">Transmembrane helix</keyword>
<evidence type="ECO:0000313" key="3">
    <source>
        <dbReference type="Proteomes" id="UP001501563"/>
    </source>
</evidence>
<gene>
    <name evidence="2" type="ORF">GCM10022207_67220</name>
</gene>
<sequence>MPADQHAPVLPAGVRWDGEELQVTAMTRPPLGPFLRKMFPPGMLLLDAVAIAMAWAVGVGLTTVLQIEGLYPLGVAALAAFLRLKVPRWRNNVRITAEVVEGGTTRRPFRYRTDDVAELTVRPLRVRLRQEWRSSPYYAVHVRLRPGAPLTGHHAQTAVGSDGWIPLWVIGTTPEVHPALAQALSQCVPGRWQPPAQ</sequence>
<name>A0ABP7KY95_9ACTN</name>
<keyword evidence="1" id="KW-0472">Membrane</keyword>
<organism evidence="2 3">
    <name type="scientific">Streptomyces lannensis</name>
    <dbReference type="NCBI Taxonomy" id="766498"/>
    <lineage>
        <taxon>Bacteria</taxon>
        <taxon>Bacillati</taxon>
        <taxon>Actinomycetota</taxon>
        <taxon>Actinomycetes</taxon>
        <taxon>Kitasatosporales</taxon>
        <taxon>Streptomycetaceae</taxon>
        <taxon>Streptomyces</taxon>
    </lineage>
</organism>
<feature type="transmembrane region" description="Helical" evidence="1">
    <location>
        <begin position="44"/>
        <end position="64"/>
    </location>
</feature>
<keyword evidence="3" id="KW-1185">Reference proteome</keyword>
<keyword evidence="1" id="KW-0812">Transmembrane</keyword>
<evidence type="ECO:0000313" key="2">
    <source>
        <dbReference type="EMBL" id="GAA3890254.1"/>
    </source>
</evidence>
<reference evidence="3" key="1">
    <citation type="journal article" date="2019" name="Int. J. Syst. Evol. Microbiol.">
        <title>The Global Catalogue of Microorganisms (GCM) 10K type strain sequencing project: providing services to taxonomists for standard genome sequencing and annotation.</title>
        <authorList>
            <consortium name="The Broad Institute Genomics Platform"/>
            <consortium name="The Broad Institute Genome Sequencing Center for Infectious Disease"/>
            <person name="Wu L."/>
            <person name="Ma J."/>
        </authorList>
    </citation>
    <scope>NUCLEOTIDE SEQUENCE [LARGE SCALE GENOMIC DNA]</scope>
    <source>
        <strain evidence="3">JCM 16578</strain>
    </source>
</reference>
<evidence type="ECO:0008006" key="4">
    <source>
        <dbReference type="Google" id="ProtNLM"/>
    </source>
</evidence>
<proteinExistence type="predicted"/>
<protein>
    <recommendedName>
        <fullName evidence="4">Integral membrane protein</fullName>
    </recommendedName>
</protein>
<dbReference type="EMBL" id="BAAAZA010000026">
    <property type="protein sequence ID" value="GAA3890254.1"/>
    <property type="molecule type" value="Genomic_DNA"/>
</dbReference>
<evidence type="ECO:0000256" key="1">
    <source>
        <dbReference type="SAM" id="Phobius"/>
    </source>
</evidence>
<accession>A0ABP7KY95</accession>
<dbReference type="Proteomes" id="UP001501563">
    <property type="component" value="Unassembled WGS sequence"/>
</dbReference>
<dbReference type="RefSeq" id="WP_345553026.1">
    <property type="nucleotide sequence ID" value="NZ_BAAAZA010000026.1"/>
</dbReference>